<dbReference type="RefSeq" id="WP_344638390.1">
    <property type="nucleotide sequence ID" value="NZ_BAAATR010000021.1"/>
</dbReference>
<keyword evidence="3" id="KW-1185">Reference proteome</keyword>
<protein>
    <recommendedName>
        <fullName evidence="4">Peptidoglycan binding domain-containing protein</fullName>
    </recommendedName>
</protein>
<evidence type="ECO:0000313" key="3">
    <source>
        <dbReference type="Proteomes" id="UP001500305"/>
    </source>
</evidence>
<evidence type="ECO:0000256" key="1">
    <source>
        <dbReference type="SAM" id="MobiDB-lite"/>
    </source>
</evidence>
<name>A0ABP5RCU6_9ACTN</name>
<evidence type="ECO:0008006" key="4">
    <source>
        <dbReference type="Google" id="ProtNLM"/>
    </source>
</evidence>
<feature type="compositionally biased region" description="Pro residues" evidence="1">
    <location>
        <begin position="518"/>
        <end position="530"/>
    </location>
</feature>
<feature type="compositionally biased region" description="Low complexity" evidence="1">
    <location>
        <begin position="508"/>
        <end position="517"/>
    </location>
</feature>
<dbReference type="EMBL" id="BAAATR010000021">
    <property type="protein sequence ID" value="GAA2257210.1"/>
    <property type="molecule type" value="Genomic_DNA"/>
</dbReference>
<feature type="compositionally biased region" description="Low complexity" evidence="1">
    <location>
        <begin position="197"/>
        <end position="215"/>
    </location>
</feature>
<sequence length="894" mass="89257">MSSRESDSAYPPRRPGGNSGRRPGEGPDAYPSGTPPYGTGLPGGHAADPFGPGGTPGRRLGEDPAATEPGADDDTPKTETTLTTRIRINIPGSRPIPPVVMRSPVKNEESAAPAEPSGPNGPRHRSATPSSPVLGVMDPDPRASTPPNLPPEWQNAGQQAAPQPQSGSSDSTGEWFRPRQRGRQQDAGPAPTGPGAGVSAAMAGAAAGATAAGARNEGGRPGGTATQTGQERMPGQEPAPRGQGAPEQGLPGRADQARPGAGGVPGARPAGPQASPFAADGQQRQPDGFVQDAGRGGAFGAGGPATNDPYSAAPYRENAVEPGQGFPAAGNRQATDPFAPGPARGGRFAGAPAQADPFAAAPAKGDPFAGNPVPGGRFAGGPAPADPFATGPGQTDPFATRPGQGDPFRTEAAAPRRRAAPKQADPAGGPGSAAGEPEDTQIGGFEPIGQDPQHGGISGLPATNRFGAAPPPAAGTDPFAPGRPGAQATSTSDRPHPFPDGRPTQGRFAESPGFEAPAPFPGVPGAPAGPPFGAAPKGAEPGGNAEAPASPEAGKSAGPDAKAPQPKAASGSSAPAKSRGGRVKKLAGYAVGGVLFAGAAAYGTGLMLNQSDIPKGTTVLGTDIGGDSRDQAVSTLDSSVGKAGQQPLKLKLGDQTVNLDPATAGLSFDTTATVDGLTKHTYDPVAVIGSLSGGSTAVEPQVKVDRAKLKAALQTLSGSSAQGLQEGFVRFTAAGQTEVVPGKAGQAVDANAAMDLIEQAYRDRAAGKPDAVVTVPVAAAQPKVTEDALRAAADSLGKSVLNGTVTVYAGTKSFDFGKVTASQALTLAPDDSGKIVLKWDLDKLNDALKKVSFDKVKIKKDGAPVQVTPQDVADGIASVIDKTAAKDRVYRFQV</sequence>
<feature type="compositionally biased region" description="Low complexity" evidence="1">
    <location>
        <begin position="156"/>
        <end position="169"/>
    </location>
</feature>
<feature type="compositionally biased region" description="Low complexity" evidence="1">
    <location>
        <begin position="26"/>
        <end position="39"/>
    </location>
</feature>
<evidence type="ECO:0000313" key="2">
    <source>
        <dbReference type="EMBL" id="GAA2257210.1"/>
    </source>
</evidence>
<feature type="compositionally biased region" description="Low complexity" evidence="1">
    <location>
        <begin position="561"/>
        <end position="578"/>
    </location>
</feature>
<dbReference type="Proteomes" id="UP001500305">
    <property type="component" value="Unassembled WGS sequence"/>
</dbReference>
<organism evidence="2 3">
    <name type="scientific">Kitasatospora cystarginea</name>
    <dbReference type="NCBI Taxonomy" id="58350"/>
    <lineage>
        <taxon>Bacteria</taxon>
        <taxon>Bacillati</taxon>
        <taxon>Actinomycetota</taxon>
        <taxon>Actinomycetes</taxon>
        <taxon>Kitasatosporales</taxon>
        <taxon>Streptomycetaceae</taxon>
        <taxon>Kitasatospora</taxon>
    </lineage>
</organism>
<proteinExistence type="predicted"/>
<comment type="caution">
    <text evidence="2">The sequence shown here is derived from an EMBL/GenBank/DDBJ whole genome shotgun (WGS) entry which is preliminary data.</text>
</comment>
<feature type="compositionally biased region" description="Gly residues" evidence="1">
    <location>
        <begin position="294"/>
        <end position="303"/>
    </location>
</feature>
<accession>A0ABP5RCU6</accession>
<feature type="region of interest" description="Disordered" evidence="1">
    <location>
        <begin position="1"/>
        <end position="582"/>
    </location>
</feature>
<reference evidence="3" key="1">
    <citation type="journal article" date="2019" name="Int. J. Syst. Evol. Microbiol.">
        <title>The Global Catalogue of Microorganisms (GCM) 10K type strain sequencing project: providing services to taxonomists for standard genome sequencing and annotation.</title>
        <authorList>
            <consortium name="The Broad Institute Genomics Platform"/>
            <consortium name="The Broad Institute Genome Sequencing Center for Infectious Disease"/>
            <person name="Wu L."/>
            <person name="Ma J."/>
        </authorList>
    </citation>
    <scope>NUCLEOTIDE SEQUENCE [LARGE SCALE GENOMIC DNA]</scope>
    <source>
        <strain evidence="3">JCM 7356</strain>
    </source>
</reference>
<gene>
    <name evidence="2" type="ORF">GCM10010430_46320</name>
</gene>
<feature type="compositionally biased region" description="Low complexity" evidence="1">
    <location>
        <begin position="349"/>
        <end position="393"/>
    </location>
</feature>
<feature type="compositionally biased region" description="Low complexity" evidence="1">
    <location>
        <begin position="531"/>
        <end position="554"/>
    </location>
</feature>